<dbReference type="PANTHER" id="PTHR40940:SF2">
    <property type="entry name" value="BATD"/>
    <property type="match status" value="1"/>
</dbReference>
<keyword evidence="4" id="KW-1185">Reference proteome</keyword>
<feature type="transmembrane region" description="Helical" evidence="1">
    <location>
        <begin position="449"/>
        <end position="467"/>
    </location>
</feature>
<dbReference type="InterPro" id="IPR025738">
    <property type="entry name" value="BatD"/>
</dbReference>
<feature type="chain" id="PRO_5045214922" evidence="2">
    <location>
        <begin position="22"/>
        <end position="591"/>
    </location>
</feature>
<proteinExistence type="predicted"/>
<reference evidence="3" key="1">
    <citation type="submission" date="2023-07" db="EMBL/GenBank/DDBJ databases">
        <title>Two novel species in the genus Flavivirga.</title>
        <authorList>
            <person name="Kwon K."/>
        </authorList>
    </citation>
    <scope>NUCLEOTIDE SEQUENCE</scope>
    <source>
        <strain evidence="3">KACC 14157</strain>
    </source>
</reference>
<comment type="caution">
    <text evidence="3">The sequence shown here is derived from an EMBL/GenBank/DDBJ whole genome shotgun (WGS) entry which is preliminary data.</text>
</comment>
<evidence type="ECO:0000313" key="4">
    <source>
        <dbReference type="Proteomes" id="UP001176891"/>
    </source>
</evidence>
<dbReference type="EMBL" id="JAUOEM010000002">
    <property type="protein sequence ID" value="MDO5987022.1"/>
    <property type="molecule type" value="Genomic_DNA"/>
</dbReference>
<name>A0ABT8WZT8_9FLAO</name>
<sequence>MKIIKHISIILLLLTTSIASAQVKFEAKVSKQKLGINERLRIDFEMNKDGDNFNPPNFSNFTVVGGPNQSVSNSWINGVRTYKKTYSYFLAPKKRGNFTIRQATISIGGETYKTLPLNIQVTAAVDKPKDPNDANFIASENIHLVAEVSKTNPYLNEAITVVYKLYVSPSIAVDNWNEMDSPRYNDFWSQNINTQGQKVQNGTYNGKDYRFLILRKAVLYPQKTGKLNIEPLTLDISLRVPSNRRDIFGSLLMTRVNKTVSAGNKTIHVKPLPDAGKPVDFAGAVGDFKLDVLASKRVLDASESFQIKVAVKGNGNLKLFKLPKISLPSSLEVYEPEHKEQIKTNLSGMRGSISDSYTVVPQYKGKYPIPSISFSYFDLKTETYKRLSSDEIIIDVLNGPSNTTSGASNGNLTNNTKQRVVLNNDQFAFIKTKTDFVSTKSTYFFKTNLFWSLLLFPFLLIPLAIIVRKKKASRDSDVYGNRIRKADRLAKKYLSNAKKSLGKKEAFYIALEKALHNYLKARLHIETNDLSKDKINSSLKEKQVDEGVIKDFIAIVENCELARYTPIDIVTMQDDYEKAAKTISLIDKQAR</sequence>
<keyword evidence="1" id="KW-0472">Membrane</keyword>
<evidence type="ECO:0000313" key="3">
    <source>
        <dbReference type="EMBL" id="MDO5987022.1"/>
    </source>
</evidence>
<protein>
    <submittedName>
        <fullName evidence="3">BatD family protein</fullName>
    </submittedName>
</protein>
<gene>
    <name evidence="3" type="ORF">Q4Q39_06330</name>
</gene>
<keyword evidence="1" id="KW-0812">Transmembrane</keyword>
<dbReference type="RefSeq" id="WP_303281564.1">
    <property type="nucleotide sequence ID" value="NZ_BAABCZ010000005.1"/>
</dbReference>
<dbReference type="PANTHER" id="PTHR40940">
    <property type="entry name" value="PROTEIN BATD-RELATED"/>
    <property type="match status" value="1"/>
</dbReference>
<evidence type="ECO:0000256" key="2">
    <source>
        <dbReference type="SAM" id="SignalP"/>
    </source>
</evidence>
<dbReference type="Proteomes" id="UP001176891">
    <property type="component" value="Unassembled WGS sequence"/>
</dbReference>
<evidence type="ECO:0000256" key="1">
    <source>
        <dbReference type="SAM" id="Phobius"/>
    </source>
</evidence>
<accession>A0ABT8WZT8</accession>
<feature type="signal peptide" evidence="2">
    <location>
        <begin position="1"/>
        <end position="21"/>
    </location>
</feature>
<keyword evidence="2" id="KW-0732">Signal</keyword>
<dbReference type="Pfam" id="PF13584">
    <property type="entry name" value="BatD"/>
    <property type="match status" value="2"/>
</dbReference>
<keyword evidence="1" id="KW-1133">Transmembrane helix</keyword>
<organism evidence="3 4">
    <name type="scientific">Flavivirga amylovorans</name>
    <dbReference type="NCBI Taxonomy" id="870486"/>
    <lineage>
        <taxon>Bacteria</taxon>
        <taxon>Pseudomonadati</taxon>
        <taxon>Bacteroidota</taxon>
        <taxon>Flavobacteriia</taxon>
        <taxon>Flavobacteriales</taxon>
        <taxon>Flavobacteriaceae</taxon>
        <taxon>Flavivirga</taxon>
    </lineage>
</organism>